<evidence type="ECO:0000313" key="2">
    <source>
        <dbReference type="Proteomes" id="UP000467322"/>
    </source>
</evidence>
<sequence>MGVLDRFRGPRALEEILARERRHILQGDIDAVVRLAPEKERLIARLAQGRVEQGELDRLKEKAERNGALLAAAAQGLKAAQARIAGLARGTDDLATYSSDGNRAGLCARAADFNKRA</sequence>
<dbReference type="RefSeq" id="WP_161353694.1">
    <property type="nucleotide sequence ID" value="NZ_WTUX01000022.1"/>
</dbReference>
<name>A0A845M7Z6_9RHOB</name>
<evidence type="ECO:0000313" key="1">
    <source>
        <dbReference type="EMBL" id="MZR15279.1"/>
    </source>
</evidence>
<dbReference type="SUPFAM" id="SSF140566">
    <property type="entry name" value="FlgN-like"/>
    <property type="match status" value="1"/>
</dbReference>
<keyword evidence="1" id="KW-0969">Cilium</keyword>
<dbReference type="Proteomes" id="UP000467322">
    <property type="component" value="Unassembled WGS sequence"/>
</dbReference>
<keyword evidence="2" id="KW-1185">Reference proteome</keyword>
<proteinExistence type="predicted"/>
<comment type="caution">
    <text evidence="1">The sequence shown here is derived from an EMBL/GenBank/DDBJ whole genome shotgun (WGS) entry which is preliminary data.</text>
</comment>
<dbReference type="GO" id="GO:0044780">
    <property type="term" value="P:bacterial-type flagellum assembly"/>
    <property type="evidence" value="ECO:0007669"/>
    <property type="project" value="InterPro"/>
</dbReference>
<gene>
    <name evidence="1" type="ORF">GQE99_19850</name>
</gene>
<organism evidence="1 2">
    <name type="scientific">Maritimibacter harenae</name>
    <dbReference type="NCBI Taxonomy" id="2606218"/>
    <lineage>
        <taxon>Bacteria</taxon>
        <taxon>Pseudomonadati</taxon>
        <taxon>Pseudomonadota</taxon>
        <taxon>Alphaproteobacteria</taxon>
        <taxon>Rhodobacterales</taxon>
        <taxon>Roseobacteraceae</taxon>
        <taxon>Maritimibacter</taxon>
    </lineage>
</organism>
<protein>
    <submittedName>
        <fullName evidence="1">Flagellar biosynthesis protein FlgN</fullName>
    </submittedName>
</protein>
<dbReference type="EMBL" id="WTUX01000022">
    <property type="protein sequence ID" value="MZR15279.1"/>
    <property type="molecule type" value="Genomic_DNA"/>
</dbReference>
<dbReference type="InterPro" id="IPR036679">
    <property type="entry name" value="FlgN-like_sf"/>
</dbReference>
<dbReference type="AlphaFoldDB" id="A0A845M7Z6"/>
<keyword evidence="1" id="KW-0966">Cell projection</keyword>
<reference evidence="1 2" key="1">
    <citation type="submission" date="2019-12" db="EMBL/GenBank/DDBJ databases">
        <title>Maritimibacter sp. nov. sp. isolated from sea sand.</title>
        <authorList>
            <person name="Kim J."/>
            <person name="Jeong S.E."/>
            <person name="Jung H.S."/>
            <person name="Jeon C.O."/>
        </authorList>
    </citation>
    <scope>NUCLEOTIDE SEQUENCE [LARGE SCALE GENOMIC DNA]</scope>
    <source>
        <strain evidence="1 2">DP07</strain>
    </source>
</reference>
<accession>A0A845M7Z6</accession>
<keyword evidence="1" id="KW-0282">Flagellum</keyword>